<keyword evidence="2" id="KW-0472">Membrane</keyword>
<gene>
    <name evidence="3" type="ORF">BU204_15985</name>
</gene>
<protein>
    <recommendedName>
        <fullName evidence="5">NERD domain-containing protein</fullName>
    </recommendedName>
</protein>
<feature type="region of interest" description="Disordered" evidence="1">
    <location>
        <begin position="211"/>
        <end position="254"/>
    </location>
</feature>
<dbReference type="OrthoDB" id="3663113at2"/>
<dbReference type="RefSeq" id="WP_075126479.1">
    <property type="nucleotide sequence ID" value="NZ_MSIE01000028.1"/>
</dbReference>
<feature type="compositionally biased region" description="Low complexity" evidence="1">
    <location>
        <begin position="211"/>
        <end position="230"/>
    </location>
</feature>
<feature type="region of interest" description="Disordered" evidence="1">
    <location>
        <begin position="287"/>
        <end position="314"/>
    </location>
</feature>
<dbReference type="STRING" id="1912961.BU204_15985"/>
<evidence type="ECO:0000313" key="3">
    <source>
        <dbReference type="EMBL" id="OLF16555.1"/>
    </source>
</evidence>
<feature type="transmembrane region" description="Helical" evidence="2">
    <location>
        <begin position="260"/>
        <end position="282"/>
    </location>
</feature>
<reference evidence="3 4" key="1">
    <citation type="submission" date="2016-12" db="EMBL/GenBank/DDBJ databases">
        <title>The draft genome sequence of Actinophytocola sp. 11-183.</title>
        <authorList>
            <person name="Wang W."/>
            <person name="Yuan L."/>
        </authorList>
    </citation>
    <scope>NUCLEOTIDE SEQUENCE [LARGE SCALE GENOMIC DNA]</scope>
    <source>
        <strain evidence="3 4">11-183</strain>
    </source>
</reference>
<dbReference type="EMBL" id="MSIE01000028">
    <property type="protein sequence ID" value="OLF16555.1"/>
    <property type="molecule type" value="Genomic_DNA"/>
</dbReference>
<keyword evidence="2" id="KW-0812">Transmembrane</keyword>
<accession>A0A1Q8CQD0</accession>
<name>A0A1Q8CQD0_9PSEU</name>
<evidence type="ECO:0000313" key="4">
    <source>
        <dbReference type="Proteomes" id="UP000185596"/>
    </source>
</evidence>
<comment type="caution">
    <text evidence="3">The sequence shown here is derived from an EMBL/GenBank/DDBJ whole genome shotgun (WGS) entry which is preliminary data.</text>
</comment>
<dbReference type="Proteomes" id="UP000185596">
    <property type="component" value="Unassembled WGS sequence"/>
</dbReference>
<feature type="compositionally biased region" description="Low complexity" evidence="1">
    <location>
        <begin position="245"/>
        <end position="254"/>
    </location>
</feature>
<dbReference type="AlphaFoldDB" id="A0A1Q8CQD0"/>
<sequence length="451" mass="46825">MRLVRLSEESSKVGADVRAALASWGRGDTVVGGVALVGYRPGEGSRRLDAVVVLPRGVLVVAGVDLPDPAMRLDAPLTGQWRTDGWPLSRPDGLVNPAAEVTESIEEATHLLHRAVRDQAGVEPVPVGAVIAVGPYVAEVHQPAEDLERGVRVLHPEPATLLTAARELATRPRPCTAEQARALLEALEPENPALAALDLTAEGFAATAEAATSVTAPSGTGTSKTGTAKARTSEGGTTAKPPAPASAKATSRARPGSLRWLPVSAAVLVAVLLLGGIVYAVATSGDEDDAADASPTTTTQSNEVEIGGRTFTPKGTVSDTDCAAHAYGDVQVWLERNRCGQLVRMRYESTSGERRAALLVAVLRFPETALAGELKAVADLPGSGAITDPSTEDQPWPGEVKPFFESAAYASGREGNSLKLVQAVWVGAPSTPEDPDLVRLATLALDIPAPT</sequence>
<keyword evidence="4" id="KW-1185">Reference proteome</keyword>
<evidence type="ECO:0000256" key="1">
    <source>
        <dbReference type="SAM" id="MobiDB-lite"/>
    </source>
</evidence>
<proteinExistence type="predicted"/>
<organism evidence="3 4">
    <name type="scientific">Actinophytocola xanthii</name>
    <dbReference type="NCBI Taxonomy" id="1912961"/>
    <lineage>
        <taxon>Bacteria</taxon>
        <taxon>Bacillati</taxon>
        <taxon>Actinomycetota</taxon>
        <taxon>Actinomycetes</taxon>
        <taxon>Pseudonocardiales</taxon>
        <taxon>Pseudonocardiaceae</taxon>
    </lineage>
</organism>
<keyword evidence="2" id="KW-1133">Transmembrane helix</keyword>
<evidence type="ECO:0000256" key="2">
    <source>
        <dbReference type="SAM" id="Phobius"/>
    </source>
</evidence>
<evidence type="ECO:0008006" key="5">
    <source>
        <dbReference type="Google" id="ProtNLM"/>
    </source>
</evidence>